<evidence type="ECO:0000313" key="3">
    <source>
        <dbReference type="EMBL" id="UVD81812.1"/>
    </source>
</evidence>
<dbReference type="InterPro" id="IPR000238">
    <property type="entry name" value="RbfA"/>
</dbReference>
<dbReference type="InterPro" id="IPR015946">
    <property type="entry name" value="KH_dom-like_a/b"/>
</dbReference>
<dbReference type="PANTHER" id="PTHR33515:SF1">
    <property type="entry name" value="RIBOSOME-BINDING FACTOR A, CHLOROPLASTIC-RELATED"/>
    <property type="match status" value="1"/>
</dbReference>
<comment type="subunit">
    <text evidence="2">Monomer. Binds 30S ribosomal subunits, but not 50S ribosomal subunits or 70S ribosomes.</text>
</comment>
<evidence type="ECO:0000256" key="1">
    <source>
        <dbReference type="ARBA" id="ARBA00022517"/>
    </source>
</evidence>
<dbReference type="SUPFAM" id="SSF89919">
    <property type="entry name" value="Ribosome-binding factor A, RbfA"/>
    <property type="match status" value="1"/>
</dbReference>
<reference evidence="3" key="1">
    <citation type="submission" date="2022-08" db="EMBL/GenBank/DDBJ databases">
        <title>Complete genome of Mycoplasma iguanae type strain 2327.</title>
        <authorList>
            <person name="Spergser J."/>
        </authorList>
    </citation>
    <scope>NUCLEOTIDE SEQUENCE</scope>
    <source>
        <strain evidence="3">2327</strain>
    </source>
</reference>
<dbReference type="Proteomes" id="UP001059252">
    <property type="component" value="Chromosome"/>
</dbReference>
<dbReference type="Gene3D" id="3.30.300.20">
    <property type="match status" value="1"/>
</dbReference>
<dbReference type="PANTHER" id="PTHR33515">
    <property type="entry name" value="RIBOSOME-BINDING FACTOR A, CHLOROPLASTIC-RELATED"/>
    <property type="match status" value="1"/>
</dbReference>
<keyword evidence="1 2" id="KW-0690">Ribosome biogenesis</keyword>
<name>A0ABY5R9G5_9MOLU</name>
<keyword evidence="2" id="KW-0963">Cytoplasm</keyword>
<dbReference type="Pfam" id="PF02033">
    <property type="entry name" value="RBFA"/>
    <property type="match status" value="1"/>
</dbReference>
<proteinExistence type="inferred from homology"/>
<sequence>MNPIIHAKKEHKLLLLVSQIIAQDVTNVNIYGPTVVDVKLSNDGSHLNIYMSFASHENKSLDAINHAKGFIRSQIARYWDKRKVPELHFMLDPVGPRAEKIDQILKKIKEEEK</sequence>
<dbReference type="NCBIfam" id="TIGR00082">
    <property type="entry name" value="rbfA"/>
    <property type="match status" value="1"/>
</dbReference>
<comment type="function">
    <text evidence="2">One of several proteins that assist in the late maturation steps of the functional core of the 30S ribosomal subunit. Associates with free 30S ribosomal subunits (but not with 30S subunits that are part of 70S ribosomes or polysomes). Required for efficient processing of 16S rRNA. May interact with the 5'-terminal helix region of 16S rRNA.</text>
</comment>
<organism evidence="3 4">
    <name type="scientific">Mycoplasma iguanae</name>
    <dbReference type="NCBI Taxonomy" id="292461"/>
    <lineage>
        <taxon>Bacteria</taxon>
        <taxon>Bacillati</taxon>
        <taxon>Mycoplasmatota</taxon>
        <taxon>Mollicutes</taxon>
        <taxon>Mycoplasmataceae</taxon>
        <taxon>Mycoplasma</taxon>
    </lineage>
</organism>
<dbReference type="InterPro" id="IPR023799">
    <property type="entry name" value="RbfA_dom_sf"/>
</dbReference>
<dbReference type="EMBL" id="CP102734">
    <property type="protein sequence ID" value="UVD81812.1"/>
    <property type="molecule type" value="Genomic_DNA"/>
</dbReference>
<evidence type="ECO:0000256" key="2">
    <source>
        <dbReference type="HAMAP-Rule" id="MF_00003"/>
    </source>
</evidence>
<comment type="similarity">
    <text evidence="2">Belongs to the RbfA family.</text>
</comment>
<accession>A0ABY5R9G5</accession>
<dbReference type="HAMAP" id="MF_00003">
    <property type="entry name" value="RbfA"/>
    <property type="match status" value="1"/>
</dbReference>
<evidence type="ECO:0000313" key="4">
    <source>
        <dbReference type="Proteomes" id="UP001059252"/>
    </source>
</evidence>
<gene>
    <name evidence="2 3" type="primary">rbfA</name>
    <name evidence="3" type="ORF">NV226_00640</name>
</gene>
<protein>
    <recommendedName>
        <fullName evidence="2">Ribosome-binding factor A</fullName>
    </recommendedName>
</protein>
<keyword evidence="4" id="KW-1185">Reference proteome</keyword>
<dbReference type="RefSeq" id="WP_258210986.1">
    <property type="nucleotide sequence ID" value="NZ_CP102734.1"/>
</dbReference>
<comment type="subcellular location">
    <subcellularLocation>
        <location evidence="2">Cytoplasm</location>
    </subcellularLocation>
</comment>